<accession>A0ABQ9ZHH0</accession>
<dbReference type="Proteomes" id="UP001234178">
    <property type="component" value="Unassembled WGS sequence"/>
</dbReference>
<gene>
    <name evidence="1" type="ORF">OUZ56_021475</name>
</gene>
<proteinExistence type="predicted"/>
<evidence type="ECO:0000313" key="1">
    <source>
        <dbReference type="EMBL" id="KAK4012376.1"/>
    </source>
</evidence>
<organism evidence="1 2">
    <name type="scientific">Daphnia magna</name>
    <dbReference type="NCBI Taxonomy" id="35525"/>
    <lineage>
        <taxon>Eukaryota</taxon>
        <taxon>Metazoa</taxon>
        <taxon>Ecdysozoa</taxon>
        <taxon>Arthropoda</taxon>
        <taxon>Crustacea</taxon>
        <taxon>Branchiopoda</taxon>
        <taxon>Diplostraca</taxon>
        <taxon>Cladocera</taxon>
        <taxon>Anomopoda</taxon>
        <taxon>Daphniidae</taxon>
        <taxon>Daphnia</taxon>
    </lineage>
</organism>
<comment type="caution">
    <text evidence="1">The sequence shown here is derived from an EMBL/GenBank/DDBJ whole genome shotgun (WGS) entry which is preliminary data.</text>
</comment>
<protein>
    <submittedName>
        <fullName evidence="1">Uncharacterized protein</fullName>
    </submittedName>
</protein>
<keyword evidence="2" id="KW-1185">Reference proteome</keyword>
<sequence>MNQLLHVKKLVKNLGLGKKLGNEEMNSVPTVTKKRGNELILQKRVQPQQTNLDTNEIFTFMKNAKPWMFYCFIGSD</sequence>
<name>A0ABQ9ZHH0_9CRUS</name>
<reference evidence="1 2" key="1">
    <citation type="journal article" date="2023" name="Nucleic Acids Res.">
        <title>The hologenome of Daphnia magna reveals possible DNA methylation and microbiome-mediated evolution of the host genome.</title>
        <authorList>
            <person name="Chaturvedi A."/>
            <person name="Li X."/>
            <person name="Dhandapani V."/>
            <person name="Marshall H."/>
            <person name="Kissane S."/>
            <person name="Cuenca-Cambronero M."/>
            <person name="Asole G."/>
            <person name="Calvet F."/>
            <person name="Ruiz-Romero M."/>
            <person name="Marangio P."/>
            <person name="Guigo R."/>
            <person name="Rago D."/>
            <person name="Mirbahai L."/>
            <person name="Eastwood N."/>
            <person name="Colbourne J.K."/>
            <person name="Zhou J."/>
            <person name="Mallon E."/>
            <person name="Orsini L."/>
        </authorList>
    </citation>
    <scope>NUCLEOTIDE SEQUENCE [LARGE SCALE GENOMIC DNA]</scope>
    <source>
        <strain evidence="1">LRV0_1</strain>
    </source>
</reference>
<evidence type="ECO:0000313" key="2">
    <source>
        <dbReference type="Proteomes" id="UP001234178"/>
    </source>
</evidence>
<dbReference type="EMBL" id="JAOYFB010000003">
    <property type="protein sequence ID" value="KAK4012376.1"/>
    <property type="molecule type" value="Genomic_DNA"/>
</dbReference>